<dbReference type="NCBIfam" id="NF001808">
    <property type="entry name" value="PRK00522.1"/>
    <property type="match status" value="1"/>
</dbReference>
<dbReference type="PANTHER" id="PTHR43110:SF1">
    <property type="entry name" value="THIOL PEROXIDASE"/>
    <property type="match status" value="1"/>
</dbReference>
<feature type="domain" description="Thioredoxin" evidence="9">
    <location>
        <begin position="18"/>
        <end position="165"/>
    </location>
</feature>
<keyword evidence="5 8" id="KW-1015">Disulfide bond</keyword>
<evidence type="ECO:0000256" key="8">
    <source>
        <dbReference type="HAMAP-Rule" id="MF_00269"/>
    </source>
</evidence>
<organism evidence="10 11">
    <name type="scientific">Snodgrassella alvi</name>
    <dbReference type="NCBI Taxonomy" id="1196083"/>
    <lineage>
        <taxon>Bacteria</taxon>
        <taxon>Pseudomonadati</taxon>
        <taxon>Pseudomonadota</taxon>
        <taxon>Betaproteobacteria</taxon>
        <taxon>Neisseriales</taxon>
        <taxon>Neisseriaceae</taxon>
        <taxon>Snodgrassella</taxon>
    </lineage>
</organism>
<keyword evidence="2 8" id="KW-0575">Peroxidase</keyword>
<evidence type="ECO:0000259" key="9">
    <source>
        <dbReference type="PROSITE" id="PS51352"/>
    </source>
</evidence>
<dbReference type="SUPFAM" id="SSF52833">
    <property type="entry name" value="Thioredoxin-like"/>
    <property type="match status" value="1"/>
</dbReference>
<comment type="similarity">
    <text evidence="8">Belongs to the peroxiredoxin family. Tpx subfamily.</text>
</comment>
<dbReference type="Pfam" id="PF08534">
    <property type="entry name" value="Redoxin"/>
    <property type="match status" value="1"/>
</dbReference>
<dbReference type="Gene3D" id="3.40.30.10">
    <property type="entry name" value="Glutaredoxin"/>
    <property type="match status" value="1"/>
</dbReference>
<comment type="miscellaneous">
    <text evidence="8">The active site is a conserved redox-active cysteine residue, the peroxidatic cysteine (C(P)), which makes the nucleophilic attack on the peroxide substrate. The peroxide oxidizes the C(P)-SH to cysteine sulfenic acid (C(P)-SOH), which then reacts with another cysteine residue, the resolving cysteine (C(R)), to form a disulfide bridge. The disulfide is subsequently reduced by an appropriate electron donor to complete the catalytic cycle. In this atypical 2-Cys peroxiredoxin, C(R) is present in the same subunit to form an intramolecular disulfide. The disulfide is subsequently reduced by thioredoxin.</text>
</comment>
<dbReference type="CDD" id="cd03014">
    <property type="entry name" value="PRX_Atyp2cys"/>
    <property type="match status" value="1"/>
</dbReference>
<dbReference type="InterPro" id="IPR002065">
    <property type="entry name" value="TPX"/>
</dbReference>
<dbReference type="HAMAP" id="MF_00269">
    <property type="entry name" value="Tpx"/>
    <property type="match status" value="1"/>
</dbReference>
<dbReference type="InterPro" id="IPR013740">
    <property type="entry name" value="Redoxin"/>
</dbReference>
<dbReference type="EC" id="1.11.1.24" evidence="8"/>
<dbReference type="GO" id="GO:0034599">
    <property type="term" value="P:cellular response to oxidative stress"/>
    <property type="evidence" value="ECO:0007669"/>
    <property type="project" value="UniProtKB-ARBA"/>
</dbReference>
<comment type="subunit">
    <text evidence="1 8">Homodimer.</text>
</comment>
<gene>
    <name evidence="8" type="primary">tpx</name>
    <name evidence="10" type="ORF">BHC54_09985</name>
</gene>
<reference evidence="10" key="1">
    <citation type="journal article" date="2017" name="MBio">
        <title>Type VI secretion-mediated competition in the bee gut microbiome.</title>
        <authorList>
            <person name="Steele M.I."/>
            <person name="Kwong W.K."/>
            <person name="Powell J.E."/>
            <person name="Whiteley M."/>
            <person name="Moran N.A."/>
        </authorList>
    </citation>
    <scope>NUCLEOTIDE SEQUENCE [LARGE SCALE GENOMIC DNA]</scope>
    <source>
        <strain evidence="10">WkB273</strain>
    </source>
</reference>
<name>A0A2N9X6K8_9NEIS</name>
<keyword evidence="6 8" id="KW-0676">Redox-active center</keyword>
<comment type="catalytic activity">
    <reaction evidence="7 8">
        <text>a hydroperoxide + [thioredoxin]-dithiol = an alcohol + [thioredoxin]-disulfide + H2O</text>
        <dbReference type="Rhea" id="RHEA:62620"/>
        <dbReference type="Rhea" id="RHEA-COMP:10698"/>
        <dbReference type="Rhea" id="RHEA-COMP:10700"/>
        <dbReference type="ChEBI" id="CHEBI:15377"/>
        <dbReference type="ChEBI" id="CHEBI:29950"/>
        <dbReference type="ChEBI" id="CHEBI:30879"/>
        <dbReference type="ChEBI" id="CHEBI:35924"/>
        <dbReference type="ChEBI" id="CHEBI:50058"/>
        <dbReference type="EC" id="1.11.1.24"/>
    </reaction>
</comment>
<feature type="disulfide bond" description="Redox-active" evidence="8">
    <location>
        <begin position="60"/>
        <end position="94"/>
    </location>
</feature>
<dbReference type="PROSITE" id="PS01265">
    <property type="entry name" value="TPX"/>
    <property type="match status" value="1"/>
</dbReference>
<evidence type="ECO:0000256" key="5">
    <source>
        <dbReference type="ARBA" id="ARBA00023157"/>
    </source>
</evidence>
<evidence type="ECO:0000256" key="6">
    <source>
        <dbReference type="ARBA" id="ARBA00023284"/>
    </source>
</evidence>
<evidence type="ECO:0000313" key="10">
    <source>
        <dbReference type="EMBL" id="PIT38811.1"/>
    </source>
</evidence>
<protein>
    <recommendedName>
        <fullName evidence="8">Thiol peroxidase</fullName>
        <shortName evidence="8">Tpx</shortName>
        <ecNumber evidence="8">1.11.1.24</ecNumber>
    </recommendedName>
    <alternativeName>
        <fullName evidence="8">Peroxiredoxin tpx</fullName>
        <shortName evidence="8">Prx</shortName>
    </alternativeName>
    <alternativeName>
        <fullName evidence="8">Thioredoxin peroxidase</fullName>
    </alternativeName>
    <alternativeName>
        <fullName evidence="8">Thioredoxin-dependent peroxiredoxin</fullName>
    </alternativeName>
</protein>
<comment type="caution">
    <text evidence="10">The sequence shown here is derived from an EMBL/GenBank/DDBJ whole genome shotgun (WGS) entry which is preliminary data.</text>
</comment>
<dbReference type="PANTHER" id="PTHR43110">
    <property type="entry name" value="THIOL PEROXIDASE"/>
    <property type="match status" value="1"/>
</dbReference>
<dbReference type="AlphaFoldDB" id="A0A2N9X6K8"/>
<evidence type="ECO:0000256" key="2">
    <source>
        <dbReference type="ARBA" id="ARBA00022559"/>
    </source>
</evidence>
<feature type="active site" description="Cysteine sulfenic acid (-SOH) intermediate" evidence="8">
    <location>
        <position position="60"/>
    </location>
</feature>
<dbReference type="InterPro" id="IPR036249">
    <property type="entry name" value="Thioredoxin-like_sf"/>
</dbReference>
<keyword evidence="3 8" id="KW-0049">Antioxidant</keyword>
<comment type="function">
    <text evidence="8">Thiol-specific peroxidase that catalyzes the reduction of hydrogen peroxide and organic hydroperoxides to water and alcohols, respectively. Plays a role in cell protection against oxidative stress by detoxifying peroxides.</text>
</comment>
<sequence length="165" mass="17589">MSTVTLKGSPVEVNGLFPQKGAPAPEFTLTDANLNEVSLASFAGKRKVLNIFPSVDTGVCAASVRHFNADAAKLSNTVVLCISADLPFAQARFCGAEGLDQVITLSTFRHPEFREEYGVKLSTGPLAGLCARAVIILDENNQVLHSQLVAEITTEPNYEEALAVL</sequence>
<keyword evidence="4 8" id="KW-0560">Oxidoreductase</keyword>
<dbReference type="GO" id="GO:0008379">
    <property type="term" value="F:thioredoxin peroxidase activity"/>
    <property type="evidence" value="ECO:0007669"/>
    <property type="project" value="UniProtKB-UniRule"/>
</dbReference>
<dbReference type="PROSITE" id="PS51352">
    <property type="entry name" value="THIOREDOXIN_2"/>
    <property type="match status" value="1"/>
</dbReference>
<evidence type="ECO:0000256" key="3">
    <source>
        <dbReference type="ARBA" id="ARBA00022862"/>
    </source>
</evidence>
<evidence type="ECO:0000256" key="4">
    <source>
        <dbReference type="ARBA" id="ARBA00023002"/>
    </source>
</evidence>
<accession>A0A2N9X6K8</accession>
<evidence type="ECO:0000313" key="11">
    <source>
        <dbReference type="Proteomes" id="UP000230202"/>
    </source>
</evidence>
<keyword evidence="11" id="KW-1185">Reference proteome</keyword>
<dbReference type="RefSeq" id="WP_100152671.1">
    <property type="nucleotide sequence ID" value="NZ_MEIL01000029.1"/>
</dbReference>
<dbReference type="InterPro" id="IPR013766">
    <property type="entry name" value="Thioredoxin_domain"/>
</dbReference>
<dbReference type="FunFam" id="3.40.30.10:FF:000056">
    <property type="entry name" value="Thiol peroxidase"/>
    <property type="match status" value="1"/>
</dbReference>
<evidence type="ECO:0000256" key="7">
    <source>
        <dbReference type="ARBA" id="ARBA00049091"/>
    </source>
</evidence>
<dbReference type="InterPro" id="IPR018219">
    <property type="entry name" value="Tpx_CS"/>
</dbReference>
<dbReference type="InterPro" id="IPR050455">
    <property type="entry name" value="Tpx_Peroxidase_subfamily"/>
</dbReference>
<dbReference type="Proteomes" id="UP000230202">
    <property type="component" value="Unassembled WGS sequence"/>
</dbReference>
<evidence type="ECO:0000256" key="1">
    <source>
        <dbReference type="ARBA" id="ARBA00011738"/>
    </source>
</evidence>
<dbReference type="EMBL" id="MEIL01000029">
    <property type="protein sequence ID" value="PIT38811.1"/>
    <property type="molecule type" value="Genomic_DNA"/>
</dbReference>
<proteinExistence type="inferred from homology"/>